<dbReference type="EMBL" id="CAJJDN010000101">
    <property type="protein sequence ID" value="CAD8112869.1"/>
    <property type="molecule type" value="Genomic_DNA"/>
</dbReference>
<dbReference type="AlphaFoldDB" id="A0A8S1QAV2"/>
<dbReference type="PANTHER" id="PTHR33706:SF1">
    <property type="entry name" value="TPR REPEAT PROTEIN"/>
    <property type="match status" value="1"/>
</dbReference>
<dbReference type="OrthoDB" id="298777at2759"/>
<comment type="caution">
    <text evidence="1">The sequence shown here is derived from an EMBL/GenBank/DDBJ whole genome shotgun (WGS) entry which is preliminary data.</text>
</comment>
<accession>A0A8S1QAV2</accession>
<protein>
    <submittedName>
        <fullName evidence="1">Uncharacterized protein</fullName>
    </submittedName>
</protein>
<organism evidence="1 2">
    <name type="scientific">Paramecium sonneborni</name>
    <dbReference type="NCBI Taxonomy" id="65129"/>
    <lineage>
        <taxon>Eukaryota</taxon>
        <taxon>Sar</taxon>
        <taxon>Alveolata</taxon>
        <taxon>Ciliophora</taxon>
        <taxon>Intramacronucleata</taxon>
        <taxon>Oligohymenophorea</taxon>
        <taxon>Peniculida</taxon>
        <taxon>Parameciidae</taxon>
        <taxon>Paramecium</taxon>
    </lineage>
</organism>
<dbReference type="Proteomes" id="UP000692954">
    <property type="component" value="Unassembled WGS sequence"/>
</dbReference>
<dbReference type="PANTHER" id="PTHR33706">
    <property type="entry name" value="MORN VARIANT REPEAT PROTEIN"/>
    <property type="match status" value="1"/>
</dbReference>
<proteinExistence type="predicted"/>
<name>A0A8S1QAV2_9CILI</name>
<evidence type="ECO:0000313" key="1">
    <source>
        <dbReference type="EMBL" id="CAD8112869.1"/>
    </source>
</evidence>
<sequence length="524" mass="61912">MNALQNVLINKLDDQQEEAREQEYRDLIGPFFFKRKFKIVFTKNKEVKMISSDGEIIRSYIMTNCCYKNLEIPFNFEQVKHLQWIGKYQDMKKVGKWTATWNNKILVDVGGQYCQKGMKQGQWKELFKNFYDKAQVFEEGDYINNLRTGKWSIIYENKLIGGGIYNEKGQKYGQWIELNDYFQNDNQIIYQGEYYNCKKACIWNIYRKRLAIFLNINSCKKTGNQSLEIIGMEKYDQQGRKNGKWVELSEHFQKETQIIYCGEYNNGKKCGIWDIYHQTYSNRPFYLIGCGIYNDQGLKIGMWFEQSENFQNNGQIIYEGQYKNGIKIGKWYIKSKSGQILERIGYGSYDEQGLKNDIWLELSENYQNCNSEITYYGKYKNNKKIGKWEIQNKKFNKNPYELIGGGLYNDQGLKYGNWIDLIEDFSSWKEIICKGVFHNGGKIGRWDLQFRSPQSNYFRNIGGGSYDNNNFKNGSWIDICADFSKNQRVVHKGVYDHGKKIGLWEEIRLCEDNGSLKIGQKKYD</sequence>
<gene>
    <name evidence="1" type="ORF">PSON_ATCC_30995.1.T1010228</name>
</gene>
<reference evidence="1" key="1">
    <citation type="submission" date="2021-01" db="EMBL/GenBank/DDBJ databases">
        <authorList>
            <consortium name="Genoscope - CEA"/>
            <person name="William W."/>
        </authorList>
    </citation>
    <scope>NUCLEOTIDE SEQUENCE</scope>
</reference>
<keyword evidence="2" id="KW-1185">Reference proteome</keyword>
<evidence type="ECO:0000313" key="2">
    <source>
        <dbReference type="Proteomes" id="UP000692954"/>
    </source>
</evidence>